<dbReference type="CDD" id="cd14723">
    <property type="entry name" value="ZIP_Ppr1"/>
    <property type="match status" value="1"/>
</dbReference>
<feature type="non-terminal residue" evidence="10">
    <location>
        <position position="653"/>
    </location>
</feature>
<dbReference type="CDD" id="cd12148">
    <property type="entry name" value="fungal_TF_MHR"/>
    <property type="match status" value="1"/>
</dbReference>
<protein>
    <submittedName>
        <fullName evidence="10">Fungal-specific transcription factor domain-containing protein</fullName>
    </submittedName>
</protein>
<comment type="subcellular location">
    <subcellularLocation>
        <location evidence="1">Nucleus</location>
    </subcellularLocation>
</comment>
<evidence type="ECO:0000259" key="9">
    <source>
        <dbReference type="SMART" id="SM00906"/>
    </source>
</evidence>
<keyword evidence="4" id="KW-0805">Transcription regulation</keyword>
<dbReference type="OrthoDB" id="189997at2759"/>
<accession>A0A8K0WCF1</accession>
<feature type="domain" description="Xylanolytic transcriptional activator regulatory" evidence="9">
    <location>
        <begin position="287"/>
        <end position="359"/>
    </location>
</feature>
<evidence type="ECO:0000256" key="6">
    <source>
        <dbReference type="ARBA" id="ARBA00023163"/>
    </source>
</evidence>
<evidence type="ECO:0000256" key="3">
    <source>
        <dbReference type="ARBA" id="ARBA00022833"/>
    </source>
</evidence>
<evidence type="ECO:0000256" key="1">
    <source>
        <dbReference type="ARBA" id="ARBA00004123"/>
    </source>
</evidence>
<keyword evidence="7" id="KW-0539">Nucleus</keyword>
<evidence type="ECO:0000256" key="7">
    <source>
        <dbReference type="ARBA" id="ARBA00023242"/>
    </source>
</evidence>
<dbReference type="GO" id="GO:0005634">
    <property type="term" value="C:nucleus"/>
    <property type="evidence" value="ECO:0007669"/>
    <property type="project" value="UniProtKB-SubCell"/>
</dbReference>
<dbReference type="PANTHER" id="PTHR47782">
    <property type="entry name" value="ZN(II)2CYS6 TRANSCRIPTION FACTOR (EUROFUNG)-RELATED"/>
    <property type="match status" value="1"/>
</dbReference>
<reference evidence="10" key="1">
    <citation type="journal article" date="2021" name="Nat. Commun.">
        <title>Genetic determinants of endophytism in the Arabidopsis root mycobiome.</title>
        <authorList>
            <person name="Mesny F."/>
            <person name="Miyauchi S."/>
            <person name="Thiergart T."/>
            <person name="Pickel B."/>
            <person name="Atanasova L."/>
            <person name="Karlsson M."/>
            <person name="Huettel B."/>
            <person name="Barry K.W."/>
            <person name="Haridas S."/>
            <person name="Chen C."/>
            <person name="Bauer D."/>
            <person name="Andreopoulos W."/>
            <person name="Pangilinan J."/>
            <person name="LaButti K."/>
            <person name="Riley R."/>
            <person name="Lipzen A."/>
            <person name="Clum A."/>
            <person name="Drula E."/>
            <person name="Henrissat B."/>
            <person name="Kohler A."/>
            <person name="Grigoriev I.V."/>
            <person name="Martin F.M."/>
            <person name="Hacquard S."/>
        </authorList>
    </citation>
    <scope>NUCLEOTIDE SEQUENCE</scope>
    <source>
        <strain evidence="10">MPI-SDFR-AT-0068</strain>
    </source>
</reference>
<organism evidence="10 11">
    <name type="scientific">Fusarium tricinctum</name>
    <dbReference type="NCBI Taxonomy" id="61284"/>
    <lineage>
        <taxon>Eukaryota</taxon>
        <taxon>Fungi</taxon>
        <taxon>Dikarya</taxon>
        <taxon>Ascomycota</taxon>
        <taxon>Pezizomycotina</taxon>
        <taxon>Sordariomycetes</taxon>
        <taxon>Hypocreomycetidae</taxon>
        <taxon>Hypocreales</taxon>
        <taxon>Nectriaceae</taxon>
        <taxon>Fusarium</taxon>
        <taxon>Fusarium tricinctum species complex</taxon>
    </lineage>
</organism>
<dbReference type="InterPro" id="IPR036864">
    <property type="entry name" value="Zn2-C6_fun-type_DNA-bd_sf"/>
</dbReference>
<dbReference type="GO" id="GO:0006351">
    <property type="term" value="P:DNA-templated transcription"/>
    <property type="evidence" value="ECO:0007669"/>
    <property type="project" value="InterPro"/>
</dbReference>
<feature type="compositionally biased region" description="Polar residues" evidence="8">
    <location>
        <begin position="60"/>
        <end position="84"/>
    </location>
</feature>
<dbReference type="Pfam" id="PF04082">
    <property type="entry name" value="Fungal_trans"/>
    <property type="match status" value="1"/>
</dbReference>
<evidence type="ECO:0000313" key="10">
    <source>
        <dbReference type="EMBL" id="KAH7245318.1"/>
    </source>
</evidence>
<comment type="caution">
    <text evidence="10">The sequence shown here is derived from an EMBL/GenBank/DDBJ whole genome shotgun (WGS) entry which is preliminary data.</text>
</comment>
<evidence type="ECO:0000256" key="8">
    <source>
        <dbReference type="SAM" id="MobiDB-lite"/>
    </source>
</evidence>
<dbReference type="Proteomes" id="UP000813427">
    <property type="component" value="Unassembled WGS sequence"/>
</dbReference>
<dbReference type="SMART" id="SM00906">
    <property type="entry name" value="Fungal_trans"/>
    <property type="match status" value="1"/>
</dbReference>
<evidence type="ECO:0000256" key="4">
    <source>
        <dbReference type="ARBA" id="ARBA00023015"/>
    </source>
</evidence>
<dbReference type="Gene3D" id="4.10.240.10">
    <property type="entry name" value="Zn(2)-C6 fungal-type DNA-binding domain"/>
    <property type="match status" value="1"/>
</dbReference>
<dbReference type="EMBL" id="JAGPXF010000004">
    <property type="protein sequence ID" value="KAH7245318.1"/>
    <property type="molecule type" value="Genomic_DNA"/>
</dbReference>
<dbReference type="GO" id="GO:0008270">
    <property type="term" value="F:zinc ion binding"/>
    <property type="evidence" value="ECO:0007669"/>
    <property type="project" value="InterPro"/>
</dbReference>
<evidence type="ECO:0000256" key="5">
    <source>
        <dbReference type="ARBA" id="ARBA00023125"/>
    </source>
</evidence>
<evidence type="ECO:0000313" key="11">
    <source>
        <dbReference type="Proteomes" id="UP000813427"/>
    </source>
</evidence>
<dbReference type="GO" id="GO:0043565">
    <property type="term" value="F:sequence-specific DNA binding"/>
    <property type="evidence" value="ECO:0007669"/>
    <property type="project" value="TreeGrafter"/>
</dbReference>
<keyword evidence="2" id="KW-0479">Metal-binding</keyword>
<keyword evidence="6" id="KW-0804">Transcription</keyword>
<dbReference type="PANTHER" id="PTHR47782:SF1">
    <property type="entry name" value="PYRIMIDINE PATHWAY REGULATORY PROTEIN 1"/>
    <property type="match status" value="1"/>
</dbReference>
<dbReference type="GO" id="GO:0045944">
    <property type="term" value="P:positive regulation of transcription by RNA polymerase II"/>
    <property type="evidence" value="ECO:0007669"/>
    <property type="project" value="TreeGrafter"/>
</dbReference>
<keyword evidence="3" id="KW-0862">Zinc</keyword>
<dbReference type="InterPro" id="IPR052202">
    <property type="entry name" value="Yeast_MetPath_Reg"/>
</dbReference>
<keyword evidence="5" id="KW-0238">DNA-binding</keyword>
<feature type="region of interest" description="Disordered" evidence="8">
    <location>
        <begin position="51"/>
        <end position="90"/>
    </location>
</feature>
<name>A0A8K0WCF1_9HYPO</name>
<gene>
    <name evidence="10" type="ORF">BKA59DRAFT_526910</name>
</gene>
<dbReference type="InterPro" id="IPR007219">
    <property type="entry name" value="XnlR_reg_dom"/>
</dbReference>
<proteinExistence type="predicted"/>
<sequence>DQQRPTCRLCKLAGVECVDYDSEAGRQVSRSYVPQLESRIKYLERRLRESGISVDGEDTQAPSISTSQMTPPVTNPESPSSLPQTDPAVSDARDLVSVEAYTTPTDSRNCDSFTKVLLAELTSPAGHSSAGKKRSSTLSALSTAQTIDLSRDLDTGNITLPPKDTAETLVKAYFQFNDVAMPLLHQPSFKQQFDLVYQMSHTINFTRTHSDIHSRAAVFFVLEVFSIALLGMQKQDPSSVSTCLADRYHRTALEALSLTSVSSDVQGVQALLLVAQYSYLHPNFWAAWRTVGAALRLAAELGLHQDITNNFDGLALDIRRRTFWVAYSMDRNLSMAMSLPFGLSDGVISSLFPSEIADDFITKNGVESTTPCVTKQLARQLFRYRQIQSELRIMLWEAPVPFTQINLSEWQTIMHQRIDQWYNNSPRGDNMTSFERRVVVGFETKRNTALFNLYRPSPNNPTPSEEQALAMTEVASNMIHIYQNHFRKKHLSIYWQSIENIFNAGTALMVAYSRSPGVREMITLWSLESLVHTCSSLLWGMVERFPSYQDKRDTFDTTAVKVLEGLKTKTLINEGIVVPNALQHEGPVASSLSAQTYTGSEIPLPAIAEEQSWLQFLTPGEFDFCHNQEPLAFHDMEVWDLDGDCPQGWENFS</sequence>
<dbReference type="GO" id="GO:0000981">
    <property type="term" value="F:DNA-binding transcription factor activity, RNA polymerase II-specific"/>
    <property type="evidence" value="ECO:0007669"/>
    <property type="project" value="InterPro"/>
</dbReference>
<keyword evidence="11" id="KW-1185">Reference proteome</keyword>
<dbReference type="AlphaFoldDB" id="A0A8K0WCF1"/>
<evidence type="ECO:0000256" key="2">
    <source>
        <dbReference type="ARBA" id="ARBA00022723"/>
    </source>
</evidence>